<proteinExistence type="predicted"/>
<dbReference type="AlphaFoldDB" id="K6GLV0"/>
<dbReference type="InterPro" id="IPR036782">
    <property type="entry name" value="NE0471-like_N"/>
</dbReference>
<gene>
    <name evidence="1" type="ORF">B193_3373</name>
</gene>
<protein>
    <recommendedName>
        <fullName evidence="3">DUF2442 domain-containing protein</fullName>
    </recommendedName>
</protein>
<comment type="caution">
    <text evidence="1">The sequence shown here is derived from an EMBL/GenBank/DDBJ whole genome shotgun (WGS) entry which is preliminary data.</text>
</comment>
<name>K6GLV0_9BACT</name>
<evidence type="ECO:0000313" key="1">
    <source>
        <dbReference type="EMBL" id="EKO37940.1"/>
    </source>
</evidence>
<organism evidence="1 2">
    <name type="scientific">Solidesulfovibrio magneticus str. Maddingley MBC34</name>
    <dbReference type="NCBI Taxonomy" id="1206767"/>
    <lineage>
        <taxon>Bacteria</taxon>
        <taxon>Pseudomonadati</taxon>
        <taxon>Thermodesulfobacteriota</taxon>
        <taxon>Desulfovibrionia</taxon>
        <taxon>Desulfovibrionales</taxon>
        <taxon>Desulfovibrionaceae</taxon>
        <taxon>Solidesulfovibrio</taxon>
    </lineage>
</organism>
<dbReference type="Gene3D" id="3.30.2020.10">
    <property type="entry name" value="NE0471-like N-terminal domain"/>
    <property type="match status" value="1"/>
</dbReference>
<dbReference type="EMBL" id="ALAO01000318">
    <property type="protein sequence ID" value="EKO37940.1"/>
    <property type="molecule type" value="Genomic_DNA"/>
</dbReference>
<reference evidence="1 2" key="1">
    <citation type="submission" date="2012-07" db="EMBL/GenBank/DDBJ databases">
        <title>Draft genome sequence of Desulfovibrio magneticus str. Maddingley MBC34 obtained from a metagenomic sequence of a methanogenic enrichment isolated from coal-seam formation water in Victoria, Australia.</title>
        <authorList>
            <person name="Greenfield P."/>
            <person name="Hendry P."/>
            <person name="Li D."/>
            <person name="Rosewarne C.P."/>
            <person name="Tran-Dinh N."/>
            <person name="Elbourne L.D.H."/>
            <person name="Paulsen I.T."/>
            <person name="Midgley D.J."/>
        </authorList>
    </citation>
    <scope>NUCLEOTIDE SEQUENCE [LARGE SCALE GENOMIC DNA]</scope>
    <source>
        <strain evidence="2">Maddingley MBC34</strain>
    </source>
</reference>
<accession>K6GLV0</accession>
<dbReference type="Pfam" id="PF10387">
    <property type="entry name" value="DUF2442"/>
    <property type="match status" value="1"/>
</dbReference>
<dbReference type="PATRIC" id="fig|1206767.3.peg.3307"/>
<dbReference type="Proteomes" id="UP000006272">
    <property type="component" value="Unassembled WGS sequence"/>
</dbReference>
<sequence length="86" mass="9614">MVPWKVEAVQPLPGYRLKVTFADGVHGVVDLSDVPHKGVFALWDEPGYFERVRVDAKTGTVCWPNGADIAPDTMYEEVKRLRASVE</sequence>
<dbReference type="InterPro" id="IPR018841">
    <property type="entry name" value="DUF2442"/>
</dbReference>
<evidence type="ECO:0008006" key="3">
    <source>
        <dbReference type="Google" id="ProtNLM"/>
    </source>
</evidence>
<evidence type="ECO:0000313" key="2">
    <source>
        <dbReference type="Proteomes" id="UP000006272"/>
    </source>
</evidence>
<dbReference type="SUPFAM" id="SSF143880">
    <property type="entry name" value="NE0471 N-terminal domain-like"/>
    <property type="match status" value="1"/>
</dbReference>